<accession>A0A2W5T4Y5</accession>
<protein>
    <submittedName>
        <fullName evidence="8">RNA polymerase sigma factor</fullName>
    </submittedName>
</protein>
<evidence type="ECO:0000256" key="3">
    <source>
        <dbReference type="ARBA" id="ARBA00023082"/>
    </source>
</evidence>
<dbReference type="InterPro" id="IPR013249">
    <property type="entry name" value="RNA_pol_sigma70_r4_t2"/>
</dbReference>
<dbReference type="EMBL" id="QFQP01000017">
    <property type="protein sequence ID" value="PZR10549.1"/>
    <property type="molecule type" value="Genomic_DNA"/>
</dbReference>
<dbReference type="Pfam" id="PF04542">
    <property type="entry name" value="Sigma70_r2"/>
    <property type="match status" value="1"/>
</dbReference>
<dbReference type="InterPro" id="IPR013324">
    <property type="entry name" value="RNA_pol_sigma_r3/r4-like"/>
</dbReference>
<organism evidence="8 9">
    <name type="scientific">Archangium gephyra</name>
    <dbReference type="NCBI Taxonomy" id="48"/>
    <lineage>
        <taxon>Bacteria</taxon>
        <taxon>Pseudomonadati</taxon>
        <taxon>Myxococcota</taxon>
        <taxon>Myxococcia</taxon>
        <taxon>Myxococcales</taxon>
        <taxon>Cystobacterineae</taxon>
        <taxon>Archangiaceae</taxon>
        <taxon>Archangium</taxon>
    </lineage>
</organism>
<evidence type="ECO:0000256" key="2">
    <source>
        <dbReference type="ARBA" id="ARBA00023015"/>
    </source>
</evidence>
<dbReference type="Gene3D" id="1.10.10.10">
    <property type="entry name" value="Winged helix-like DNA-binding domain superfamily/Winged helix DNA-binding domain"/>
    <property type="match status" value="1"/>
</dbReference>
<dbReference type="GO" id="GO:0003677">
    <property type="term" value="F:DNA binding"/>
    <property type="evidence" value="ECO:0007669"/>
    <property type="project" value="InterPro"/>
</dbReference>
<feature type="compositionally biased region" description="Basic and acidic residues" evidence="5">
    <location>
        <begin position="116"/>
        <end position="128"/>
    </location>
</feature>
<feature type="domain" description="RNA polymerase sigma factor 70 region 4 type 2" evidence="7">
    <location>
        <begin position="140"/>
        <end position="187"/>
    </location>
</feature>
<evidence type="ECO:0000313" key="9">
    <source>
        <dbReference type="Proteomes" id="UP000249061"/>
    </source>
</evidence>
<reference evidence="8 9" key="1">
    <citation type="submission" date="2017-08" db="EMBL/GenBank/DDBJ databases">
        <title>Infants hospitalized years apart are colonized by the same room-sourced microbial strains.</title>
        <authorList>
            <person name="Brooks B."/>
            <person name="Olm M.R."/>
            <person name="Firek B.A."/>
            <person name="Baker R."/>
            <person name="Thomas B.C."/>
            <person name="Morowitz M.J."/>
            <person name="Banfield J.F."/>
        </authorList>
    </citation>
    <scope>NUCLEOTIDE SEQUENCE [LARGE SCALE GENOMIC DNA]</scope>
    <source>
        <strain evidence="8">S2_003_000_R2_14</strain>
    </source>
</reference>
<keyword evidence="2" id="KW-0805">Transcription regulation</keyword>
<sequence length="202" mass="22820">MTALALPLGHMPNDLAATADPLRTLALAARDGESLAFTQLYERTREQAWRVLYRVVGQSPDLEDLVQEAYIQLMRALKTYRGDSRVTTFLHRVCVNVGLMHLRGKRRKKEETTDELPEHSTDETHDPERAAQVKQAASLVQKALATLSEEKAQVFVYHELLGLKPEEISELVDCPVNTVRSRLNRARIDFTSVVVTLKRGET</sequence>
<evidence type="ECO:0000259" key="7">
    <source>
        <dbReference type="Pfam" id="PF08281"/>
    </source>
</evidence>
<dbReference type="AlphaFoldDB" id="A0A2W5T4Y5"/>
<dbReference type="GO" id="GO:0016987">
    <property type="term" value="F:sigma factor activity"/>
    <property type="evidence" value="ECO:0007669"/>
    <property type="project" value="UniProtKB-KW"/>
</dbReference>
<evidence type="ECO:0000256" key="1">
    <source>
        <dbReference type="ARBA" id="ARBA00010641"/>
    </source>
</evidence>
<dbReference type="InterPro" id="IPR014284">
    <property type="entry name" value="RNA_pol_sigma-70_dom"/>
</dbReference>
<gene>
    <name evidence="8" type="ORF">DI536_20115</name>
</gene>
<feature type="domain" description="RNA polymerase sigma-70 region 2" evidence="6">
    <location>
        <begin position="40"/>
        <end position="107"/>
    </location>
</feature>
<dbReference type="NCBIfam" id="TIGR02937">
    <property type="entry name" value="sigma70-ECF"/>
    <property type="match status" value="1"/>
</dbReference>
<dbReference type="SUPFAM" id="SSF88659">
    <property type="entry name" value="Sigma3 and sigma4 domains of RNA polymerase sigma factors"/>
    <property type="match status" value="1"/>
</dbReference>
<evidence type="ECO:0000259" key="6">
    <source>
        <dbReference type="Pfam" id="PF04542"/>
    </source>
</evidence>
<evidence type="ECO:0000256" key="4">
    <source>
        <dbReference type="ARBA" id="ARBA00023163"/>
    </source>
</evidence>
<feature type="region of interest" description="Disordered" evidence="5">
    <location>
        <begin position="106"/>
        <end position="128"/>
    </location>
</feature>
<dbReference type="InterPro" id="IPR007627">
    <property type="entry name" value="RNA_pol_sigma70_r2"/>
</dbReference>
<dbReference type="GO" id="GO:0006352">
    <property type="term" value="P:DNA-templated transcription initiation"/>
    <property type="evidence" value="ECO:0007669"/>
    <property type="project" value="InterPro"/>
</dbReference>
<name>A0A2W5T4Y5_9BACT</name>
<dbReference type="Gene3D" id="1.10.1740.10">
    <property type="match status" value="1"/>
</dbReference>
<dbReference type="InterPro" id="IPR013325">
    <property type="entry name" value="RNA_pol_sigma_r2"/>
</dbReference>
<keyword evidence="3" id="KW-0731">Sigma factor</keyword>
<dbReference type="SUPFAM" id="SSF88946">
    <property type="entry name" value="Sigma2 domain of RNA polymerase sigma factors"/>
    <property type="match status" value="1"/>
</dbReference>
<keyword evidence="4" id="KW-0804">Transcription</keyword>
<dbReference type="Proteomes" id="UP000249061">
    <property type="component" value="Unassembled WGS sequence"/>
</dbReference>
<proteinExistence type="inferred from homology"/>
<dbReference type="InterPro" id="IPR039425">
    <property type="entry name" value="RNA_pol_sigma-70-like"/>
</dbReference>
<evidence type="ECO:0000256" key="5">
    <source>
        <dbReference type="SAM" id="MobiDB-lite"/>
    </source>
</evidence>
<comment type="caution">
    <text evidence="8">The sequence shown here is derived from an EMBL/GenBank/DDBJ whole genome shotgun (WGS) entry which is preliminary data.</text>
</comment>
<dbReference type="Pfam" id="PF08281">
    <property type="entry name" value="Sigma70_r4_2"/>
    <property type="match status" value="1"/>
</dbReference>
<dbReference type="InterPro" id="IPR036388">
    <property type="entry name" value="WH-like_DNA-bd_sf"/>
</dbReference>
<evidence type="ECO:0000313" key="8">
    <source>
        <dbReference type="EMBL" id="PZR10549.1"/>
    </source>
</evidence>
<dbReference type="PANTHER" id="PTHR43133:SF51">
    <property type="entry name" value="RNA POLYMERASE SIGMA FACTOR"/>
    <property type="match status" value="1"/>
</dbReference>
<comment type="similarity">
    <text evidence="1">Belongs to the sigma-70 factor family. ECF subfamily.</text>
</comment>
<dbReference type="PANTHER" id="PTHR43133">
    <property type="entry name" value="RNA POLYMERASE ECF-TYPE SIGMA FACTO"/>
    <property type="match status" value="1"/>
</dbReference>